<dbReference type="EMBL" id="JBHUDC010000007">
    <property type="protein sequence ID" value="MFD1514495.1"/>
    <property type="molecule type" value="Genomic_DNA"/>
</dbReference>
<proteinExistence type="predicted"/>
<evidence type="ECO:0000259" key="2">
    <source>
        <dbReference type="Pfam" id="PF04982"/>
    </source>
</evidence>
<feature type="transmembrane region" description="Helical" evidence="1">
    <location>
        <begin position="56"/>
        <end position="79"/>
    </location>
</feature>
<keyword evidence="1" id="KW-1133">Transmembrane helix</keyword>
<organism evidence="3 4">
    <name type="scientific">Halomarina rubra</name>
    <dbReference type="NCBI Taxonomy" id="2071873"/>
    <lineage>
        <taxon>Archaea</taxon>
        <taxon>Methanobacteriati</taxon>
        <taxon>Methanobacteriota</taxon>
        <taxon>Stenosarchaea group</taxon>
        <taxon>Halobacteria</taxon>
        <taxon>Halobacteriales</taxon>
        <taxon>Natronomonadaceae</taxon>
        <taxon>Halomarina</taxon>
    </lineage>
</organism>
<sequence length="171" mass="17506">MDDRLGTSLHTGLLVTVVGAFAWASGLPALFPSLGPSAFVLAMFPESEASNPRRVLGSHIIGVVAGLAAYHMFGAGLVATQETVPFSLASARLVVSSVVAIVLTVVGMLSLQVRHPPACATTLIVSLGLLSGLIEGIVIIVAVALLVGVQTAIVLGPELTARLKTIVTNNF</sequence>
<reference evidence="3 4" key="1">
    <citation type="journal article" date="2019" name="Int. J. Syst. Evol. Microbiol.">
        <title>The Global Catalogue of Microorganisms (GCM) 10K type strain sequencing project: providing services to taxonomists for standard genome sequencing and annotation.</title>
        <authorList>
            <consortium name="The Broad Institute Genomics Platform"/>
            <consortium name="The Broad Institute Genome Sequencing Center for Infectious Disease"/>
            <person name="Wu L."/>
            <person name="Ma J."/>
        </authorList>
    </citation>
    <scope>NUCLEOTIDE SEQUENCE [LARGE SCALE GENOMIC DNA]</scope>
    <source>
        <strain evidence="3 4">CGMCC 1.12563</strain>
    </source>
</reference>
<dbReference type="RefSeq" id="WP_250874427.1">
    <property type="nucleotide sequence ID" value="NZ_JALXFV010000007.1"/>
</dbReference>
<keyword evidence="1" id="KW-0472">Membrane</keyword>
<dbReference type="InterPro" id="IPR058581">
    <property type="entry name" value="TM_HPP"/>
</dbReference>
<name>A0ABD6AYQ6_9EURY</name>
<protein>
    <submittedName>
        <fullName evidence="3">HPP family protein</fullName>
    </submittedName>
</protein>
<dbReference type="Proteomes" id="UP001597187">
    <property type="component" value="Unassembled WGS sequence"/>
</dbReference>
<evidence type="ECO:0000313" key="3">
    <source>
        <dbReference type="EMBL" id="MFD1514495.1"/>
    </source>
</evidence>
<accession>A0ABD6AYQ6</accession>
<gene>
    <name evidence="3" type="ORF">ACFSBT_14535</name>
</gene>
<feature type="domain" description="HPP transmembrane region" evidence="2">
    <location>
        <begin position="14"/>
        <end position="150"/>
    </location>
</feature>
<keyword evidence="4" id="KW-1185">Reference proteome</keyword>
<feature type="transmembrane region" description="Helical" evidence="1">
    <location>
        <begin position="91"/>
        <end position="111"/>
    </location>
</feature>
<evidence type="ECO:0000256" key="1">
    <source>
        <dbReference type="SAM" id="Phobius"/>
    </source>
</evidence>
<feature type="transmembrane region" description="Helical" evidence="1">
    <location>
        <begin position="123"/>
        <end position="149"/>
    </location>
</feature>
<evidence type="ECO:0000313" key="4">
    <source>
        <dbReference type="Proteomes" id="UP001597187"/>
    </source>
</evidence>
<comment type="caution">
    <text evidence="3">The sequence shown here is derived from an EMBL/GenBank/DDBJ whole genome shotgun (WGS) entry which is preliminary data.</text>
</comment>
<dbReference type="AlphaFoldDB" id="A0ABD6AYQ6"/>
<keyword evidence="1" id="KW-0812">Transmembrane</keyword>
<dbReference type="Pfam" id="PF04982">
    <property type="entry name" value="TM_HPP"/>
    <property type="match status" value="1"/>
</dbReference>
<feature type="transmembrane region" description="Helical" evidence="1">
    <location>
        <begin position="20"/>
        <end position="44"/>
    </location>
</feature>